<evidence type="ECO:0000313" key="2">
    <source>
        <dbReference type="EMBL" id="MPN47850.1"/>
    </source>
</evidence>
<comment type="caution">
    <text evidence="2">The sequence shown here is derived from an EMBL/GenBank/DDBJ whole genome shotgun (WGS) entry which is preliminary data.</text>
</comment>
<reference evidence="2" key="1">
    <citation type="submission" date="2019-08" db="EMBL/GenBank/DDBJ databases">
        <authorList>
            <person name="Kucharzyk K."/>
            <person name="Murdoch R.W."/>
            <person name="Higgins S."/>
            <person name="Loffler F."/>
        </authorList>
    </citation>
    <scope>NUCLEOTIDE SEQUENCE</scope>
</reference>
<dbReference type="Gene3D" id="2.40.10.350">
    <property type="entry name" value="Rod shape-determining protein MreC, domain 2"/>
    <property type="match status" value="1"/>
</dbReference>
<proteinExistence type="predicted"/>
<name>A0A645I9R8_9ZZZZ</name>
<dbReference type="Pfam" id="PF04085">
    <property type="entry name" value="MreC"/>
    <property type="match status" value="1"/>
</dbReference>
<feature type="domain" description="Rod shape-determining protein MreC beta-barrel core" evidence="1">
    <location>
        <begin position="2"/>
        <end position="77"/>
    </location>
</feature>
<dbReference type="InterPro" id="IPR042175">
    <property type="entry name" value="Cell/Rod_MreC_2"/>
</dbReference>
<protein>
    <recommendedName>
        <fullName evidence="1">Rod shape-determining protein MreC beta-barrel core domain-containing protein</fullName>
    </recommendedName>
</protein>
<evidence type="ECO:0000259" key="1">
    <source>
        <dbReference type="Pfam" id="PF04085"/>
    </source>
</evidence>
<dbReference type="EMBL" id="VSSQ01109651">
    <property type="protein sequence ID" value="MPN47850.1"/>
    <property type="molecule type" value="Genomic_DNA"/>
</dbReference>
<sequence length="84" mass="8980">MGVINGDDRGNLTLFYVPEERHLKNGMGVSTSLMGRHVPPGIPIGRVIGAKKSKDGFLPISIQAGAHLTQLYSVEIYSGGDSKE</sequence>
<organism evidence="2">
    <name type="scientific">bioreactor metagenome</name>
    <dbReference type="NCBI Taxonomy" id="1076179"/>
    <lineage>
        <taxon>unclassified sequences</taxon>
        <taxon>metagenomes</taxon>
        <taxon>ecological metagenomes</taxon>
    </lineage>
</organism>
<dbReference type="InterPro" id="IPR055342">
    <property type="entry name" value="MreC_beta-barrel_core"/>
</dbReference>
<dbReference type="AlphaFoldDB" id="A0A645I9R8"/>
<accession>A0A645I9R8</accession>
<gene>
    <name evidence="2" type="ORF">SDC9_195454</name>
</gene>